<sequence>TGSHYVAQAGVQWLFTDRHSALQPRTPGLRQSSCLSLPSSWDYRRMPPHPALFQAGVCNLHRAQNQKTRIQVPVLIFITCWTLGKLLEFSELLL</sequence>
<dbReference type="GeneTree" id="ENSGT01030000238751"/>
<evidence type="ECO:0000313" key="1">
    <source>
        <dbReference type="Ensembl" id="ENSMMNP00015013199.1"/>
    </source>
</evidence>
<dbReference type="PANTHER" id="PTHR46254">
    <property type="entry name" value="PROTEIN GVQW1-RELATED"/>
    <property type="match status" value="1"/>
</dbReference>
<dbReference type="Ensembl" id="ENSMMNT00015014477.1">
    <property type="protein sequence ID" value="ENSMMNP00015013199.1"/>
    <property type="gene ID" value="ENSMMNG00015009759.1"/>
</dbReference>
<dbReference type="PANTHER" id="PTHR46254:SF3">
    <property type="entry name" value="SECRETED PROTEIN"/>
    <property type="match status" value="1"/>
</dbReference>
<protein>
    <submittedName>
        <fullName evidence="1">Uncharacterized protein</fullName>
    </submittedName>
</protein>
<dbReference type="AlphaFoldDB" id="A0A8C6BAU9"/>
<evidence type="ECO:0000313" key="2">
    <source>
        <dbReference type="Proteomes" id="UP000694561"/>
    </source>
</evidence>
<organism evidence="1 2">
    <name type="scientific">Monodon monoceros</name>
    <name type="common">Narwhal</name>
    <name type="synonym">Ceratodon monodon</name>
    <dbReference type="NCBI Taxonomy" id="40151"/>
    <lineage>
        <taxon>Eukaryota</taxon>
        <taxon>Metazoa</taxon>
        <taxon>Chordata</taxon>
        <taxon>Craniata</taxon>
        <taxon>Vertebrata</taxon>
        <taxon>Euteleostomi</taxon>
        <taxon>Mammalia</taxon>
        <taxon>Eutheria</taxon>
        <taxon>Laurasiatheria</taxon>
        <taxon>Artiodactyla</taxon>
        <taxon>Whippomorpha</taxon>
        <taxon>Cetacea</taxon>
        <taxon>Odontoceti</taxon>
        <taxon>Monodontidae</taxon>
        <taxon>Monodon</taxon>
    </lineage>
</organism>
<reference evidence="1" key="1">
    <citation type="submission" date="2025-08" db="UniProtKB">
        <authorList>
            <consortium name="Ensembl"/>
        </authorList>
    </citation>
    <scope>IDENTIFICATION</scope>
</reference>
<name>A0A8C6BAU9_MONMO</name>
<accession>A0A8C6BAU9</accession>
<reference evidence="1" key="2">
    <citation type="submission" date="2025-09" db="UniProtKB">
        <authorList>
            <consortium name="Ensembl"/>
        </authorList>
    </citation>
    <scope>IDENTIFICATION</scope>
</reference>
<dbReference type="Proteomes" id="UP000694561">
    <property type="component" value="Unplaced"/>
</dbReference>
<proteinExistence type="predicted"/>
<keyword evidence="2" id="KW-1185">Reference proteome</keyword>